<evidence type="ECO:0000313" key="2">
    <source>
        <dbReference type="Proteomes" id="UP000664859"/>
    </source>
</evidence>
<keyword evidence="2" id="KW-1185">Reference proteome</keyword>
<dbReference type="EMBL" id="JAFCMP010000539">
    <property type="protein sequence ID" value="KAG5176212.1"/>
    <property type="molecule type" value="Genomic_DNA"/>
</dbReference>
<name>A0A835YLW1_9STRA</name>
<protein>
    <submittedName>
        <fullName evidence="1">Uncharacterized protein</fullName>
    </submittedName>
</protein>
<dbReference type="AlphaFoldDB" id="A0A835YLW1"/>
<comment type="caution">
    <text evidence="1">The sequence shown here is derived from an EMBL/GenBank/DDBJ whole genome shotgun (WGS) entry which is preliminary data.</text>
</comment>
<accession>A0A835YLW1</accession>
<gene>
    <name evidence="1" type="ORF">JKP88DRAFT_249631</name>
</gene>
<sequence length="101" mass="10910">MVLPVADICHKRVFRFKQLTARHSLRILEYRADSDVASVANGVAKAVSSLSTRPPPSSPAKLLSVNIEYYFKFSGKGVGGTNAQSAMVAITTPFKNSPLTQ</sequence>
<organism evidence="1 2">
    <name type="scientific">Tribonema minus</name>
    <dbReference type="NCBI Taxonomy" id="303371"/>
    <lineage>
        <taxon>Eukaryota</taxon>
        <taxon>Sar</taxon>
        <taxon>Stramenopiles</taxon>
        <taxon>Ochrophyta</taxon>
        <taxon>PX clade</taxon>
        <taxon>Xanthophyceae</taxon>
        <taxon>Tribonematales</taxon>
        <taxon>Tribonemataceae</taxon>
        <taxon>Tribonema</taxon>
    </lineage>
</organism>
<dbReference type="Proteomes" id="UP000664859">
    <property type="component" value="Unassembled WGS sequence"/>
</dbReference>
<proteinExistence type="predicted"/>
<evidence type="ECO:0000313" key="1">
    <source>
        <dbReference type="EMBL" id="KAG5176212.1"/>
    </source>
</evidence>
<reference evidence="1" key="1">
    <citation type="submission" date="2021-02" db="EMBL/GenBank/DDBJ databases">
        <title>First Annotated Genome of the Yellow-green Alga Tribonema minus.</title>
        <authorList>
            <person name="Mahan K.M."/>
        </authorList>
    </citation>
    <scope>NUCLEOTIDE SEQUENCE</scope>
    <source>
        <strain evidence="1">UTEX B ZZ1240</strain>
    </source>
</reference>